<feature type="non-terminal residue" evidence="2">
    <location>
        <position position="1"/>
    </location>
</feature>
<protein>
    <recommendedName>
        <fullName evidence="1">GGDEF domain-containing protein</fullName>
    </recommendedName>
</protein>
<feature type="domain" description="GGDEF" evidence="1">
    <location>
        <begin position="1"/>
        <end position="53"/>
    </location>
</feature>
<gene>
    <name evidence="2" type="ORF">MNBD_GAMMA02-378</name>
</gene>
<dbReference type="InterPro" id="IPR000160">
    <property type="entry name" value="GGDEF_dom"/>
</dbReference>
<accession>A0A3B0VX88</accession>
<dbReference type="GO" id="GO:0043709">
    <property type="term" value="P:cell adhesion involved in single-species biofilm formation"/>
    <property type="evidence" value="ECO:0007669"/>
    <property type="project" value="TreeGrafter"/>
</dbReference>
<organism evidence="2">
    <name type="scientific">hydrothermal vent metagenome</name>
    <dbReference type="NCBI Taxonomy" id="652676"/>
    <lineage>
        <taxon>unclassified sequences</taxon>
        <taxon>metagenomes</taxon>
        <taxon>ecological metagenomes</taxon>
    </lineage>
</organism>
<reference evidence="2" key="1">
    <citation type="submission" date="2018-06" db="EMBL/GenBank/DDBJ databases">
        <authorList>
            <person name="Zhirakovskaya E."/>
        </authorList>
    </citation>
    <scope>NUCLEOTIDE SEQUENCE</scope>
</reference>
<dbReference type="InterPro" id="IPR029787">
    <property type="entry name" value="Nucleotide_cyclase"/>
</dbReference>
<sequence length="53" mass="5737">HGHGRGTNTYQITASIGVVERKSDETSFSNTLRRADLAMYAAKNSGRDQAIAI</sequence>
<dbReference type="PANTHER" id="PTHR45138">
    <property type="entry name" value="REGULATORY COMPONENTS OF SENSORY TRANSDUCTION SYSTEM"/>
    <property type="match status" value="1"/>
</dbReference>
<dbReference type="SUPFAM" id="SSF55073">
    <property type="entry name" value="Nucleotide cyclase"/>
    <property type="match status" value="1"/>
</dbReference>
<dbReference type="GO" id="GO:0005886">
    <property type="term" value="C:plasma membrane"/>
    <property type="evidence" value="ECO:0007669"/>
    <property type="project" value="TreeGrafter"/>
</dbReference>
<dbReference type="InterPro" id="IPR043128">
    <property type="entry name" value="Rev_trsase/Diguanyl_cyclase"/>
</dbReference>
<dbReference type="InterPro" id="IPR050469">
    <property type="entry name" value="Diguanylate_Cyclase"/>
</dbReference>
<dbReference type="Pfam" id="PF00990">
    <property type="entry name" value="GGDEF"/>
    <property type="match status" value="1"/>
</dbReference>
<name>A0A3B0VX88_9ZZZZ</name>
<evidence type="ECO:0000259" key="1">
    <source>
        <dbReference type="PROSITE" id="PS50887"/>
    </source>
</evidence>
<dbReference type="GO" id="GO:0052621">
    <property type="term" value="F:diguanylate cyclase activity"/>
    <property type="evidence" value="ECO:0007669"/>
    <property type="project" value="TreeGrafter"/>
</dbReference>
<dbReference type="Gene3D" id="3.30.70.270">
    <property type="match status" value="1"/>
</dbReference>
<dbReference type="AlphaFoldDB" id="A0A3B0VX88"/>
<dbReference type="EMBL" id="UOFA01000396">
    <property type="protein sequence ID" value="VAW48235.1"/>
    <property type="molecule type" value="Genomic_DNA"/>
</dbReference>
<dbReference type="GO" id="GO:1902201">
    <property type="term" value="P:negative regulation of bacterial-type flagellum-dependent cell motility"/>
    <property type="evidence" value="ECO:0007669"/>
    <property type="project" value="TreeGrafter"/>
</dbReference>
<dbReference type="PROSITE" id="PS50887">
    <property type="entry name" value="GGDEF"/>
    <property type="match status" value="1"/>
</dbReference>
<proteinExistence type="predicted"/>
<evidence type="ECO:0000313" key="2">
    <source>
        <dbReference type="EMBL" id="VAW48235.1"/>
    </source>
</evidence>
<dbReference type="PANTHER" id="PTHR45138:SF9">
    <property type="entry name" value="DIGUANYLATE CYCLASE DGCM-RELATED"/>
    <property type="match status" value="1"/>
</dbReference>